<sequence length="174" mass="19483">MAMQPFAEVLDLEQQFYEEGYQQGVADGERAGLDEGRTLGLEKGFEKFAESGRLYGKSLIWANRIAHTNIHTNQVAAEQPTKLMPLPNNKRIVTHVSVLHALVEAETLSVQNSEEAVSDFDDRLNRARAKAKIIERLIHSAQMRQGSVEKPDPECVIRLKENVLPVPPALDQKV</sequence>
<protein>
    <submittedName>
        <fullName evidence="4">BgTH12-00713</fullName>
    </submittedName>
</protein>
<dbReference type="Proteomes" id="UP000683417">
    <property type="component" value="Unassembled WGS sequence"/>
</dbReference>
<comment type="caution">
    <text evidence="4">The sequence shown here is derived from an EMBL/GenBank/DDBJ whole genome shotgun (WGS) entry which is preliminary data.</text>
</comment>
<dbReference type="Pfam" id="PF09811">
    <property type="entry name" value="Yae1_N"/>
    <property type="match status" value="1"/>
</dbReference>
<dbReference type="InterPro" id="IPR019191">
    <property type="entry name" value="Essential_protein_Yae1_N"/>
</dbReference>
<feature type="coiled-coil region" evidence="2">
    <location>
        <begin position="110"/>
        <end position="144"/>
    </location>
</feature>
<dbReference type="PANTHER" id="PTHR28532">
    <property type="entry name" value="GEO13458P1"/>
    <property type="match status" value="1"/>
</dbReference>
<accession>A0A9W4GIT1</accession>
<name>A0A9W4GIT1_BLUGR</name>
<organism evidence="4 5">
    <name type="scientific">Blumeria graminis f. sp. triticale</name>
    <dbReference type="NCBI Taxonomy" id="1689686"/>
    <lineage>
        <taxon>Eukaryota</taxon>
        <taxon>Fungi</taxon>
        <taxon>Dikarya</taxon>
        <taxon>Ascomycota</taxon>
        <taxon>Pezizomycotina</taxon>
        <taxon>Leotiomycetes</taxon>
        <taxon>Erysiphales</taxon>
        <taxon>Erysiphaceae</taxon>
        <taxon>Blumeria</taxon>
    </lineage>
</organism>
<evidence type="ECO:0000256" key="1">
    <source>
        <dbReference type="ARBA" id="ARBA00038090"/>
    </source>
</evidence>
<comment type="similarity">
    <text evidence="1">Belongs to the LTO1 family.</text>
</comment>
<dbReference type="AlphaFoldDB" id="A0A9W4GIT1"/>
<evidence type="ECO:0000256" key="2">
    <source>
        <dbReference type="SAM" id="Coils"/>
    </source>
</evidence>
<dbReference type="PANTHER" id="PTHR28532:SF1">
    <property type="entry name" value="ORAL CANCER OVEREXPRESSED 1"/>
    <property type="match status" value="1"/>
</dbReference>
<dbReference type="InterPro" id="IPR052436">
    <property type="entry name" value="LTO1_adapter"/>
</dbReference>
<gene>
    <name evidence="4" type="ORF">BGTH12_LOCUS6578</name>
</gene>
<evidence type="ECO:0000313" key="5">
    <source>
        <dbReference type="Proteomes" id="UP000683417"/>
    </source>
</evidence>
<proteinExistence type="inferred from homology"/>
<evidence type="ECO:0000259" key="3">
    <source>
        <dbReference type="Pfam" id="PF09811"/>
    </source>
</evidence>
<dbReference type="EMBL" id="CAJHIT010000009">
    <property type="protein sequence ID" value="CAD6505220.1"/>
    <property type="molecule type" value="Genomic_DNA"/>
</dbReference>
<feature type="domain" description="Essential protein Yae1 N-terminal" evidence="3">
    <location>
        <begin position="20"/>
        <end position="57"/>
    </location>
</feature>
<evidence type="ECO:0000313" key="4">
    <source>
        <dbReference type="EMBL" id="CAD6505220.1"/>
    </source>
</evidence>
<keyword evidence="2" id="KW-0175">Coiled coil</keyword>
<reference evidence="4" key="1">
    <citation type="submission" date="2020-10" db="EMBL/GenBank/DDBJ databases">
        <authorList>
            <person name="Muller C M."/>
        </authorList>
    </citation>
    <scope>NUCLEOTIDE SEQUENCE</scope>
    <source>
        <strain evidence="4">THUN-12</strain>
    </source>
</reference>